<dbReference type="InterPro" id="IPR043519">
    <property type="entry name" value="NT_sf"/>
</dbReference>
<keyword evidence="3" id="KW-1185">Reference proteome</keyword>
<comment type="caution">
    <text evidence="2">The sequence shown here is derived from an EMBL/GenBank/DDBJ whole genome shotgun (WGS) entry which is preliminary data.</text>
</comment>
<dbReference type="Gene3D" id="3.30.460.10">
    <property type="entry name" value="Beta Polymerase, domain 2"/>
    <property type="match status" value="1"/>
</dbReference>
<protein>
    <submittedName>
        <fullName evidence="2">Nucleotidyltransferase domain-containing protein</fullName>
    </submittedName>
</protein>
<dbReference type="InterPro" id="IPR002934">
    <property type="entry name" value="Polymerase_NTP_transf_dom"/>
</dbReference>
<dbReference type="EMBL" id="JBGUAW010000016">
    <property type="protein sequence ID" value="MFA9462540.1"/>
    <property type="molecule type" value="Genomic_DNA"/>
</dbReference>
<evidence type="ECO:0000313" key="3">
    <source>
        <dbReference type="Proteomes" id="UP001575181"/>
    </source>
</evidence>
<evidence type="ECO:0000259" key="1">
    <source>
        <dbReference type="Pfam" id="PF01909"/>
    </source>
</evidence>
<proteinExistence type="predicted"/>
<evidence type="ECO:0000313" key="2">
    <source>
        <dbReference type="EMBL" id="MFA9462540.1"/>
    </source>
</evidence>
<reference evidence="2 3" key="1">
    <citation type="submission" date="2024-08" db="EMBL/GenBank/DDBJ databases">
        <title>Whole-genome sequencing of halo(alkali)philic microorganisms from hypersaline lakes.</title>
        <authorList>
            <person name="Sorokin D.Y."/>
            <person name="Merkel A.Y."/>
            <person name="Messina E."/>
            <person name="Yakimov M."/>
        </authorList>
    </citation>
    <scope>NUCLEOTIDE SEQUENCE [LARGE SCALE GENOMIC DNA]</scope>
    <source>
        <strain evidence="2 3">Cl-TMA</strain>
    </source>
</reference>
<dbReference type="Proteomes" id="UP001575181">
    <property type="component" value="Unassembled WGS sequence"/>
</dbReference>
<dbReference type="SUPFAM" id="SSF81301">
    <property type="entry name" value="Nucleotidyltransferase"/>
    <property type="match status" value="1"/>
</dbReference>
<gene>
    <name evidence="2" type="ORF">ACERLL_17175</name>
</gene>
<feature type="domain" description="Polymerase nucleotidyl transferase" evidence="1">
    <location>
        <begin position="12"/>
        <end position="84"/>
    </location>
</feature>
<sequence length="99" mass="11184">MRLTRRDHNIIRQTAREVFGTGIIVRVFGSRADDQARGGDLDLLVESTEAIPEKHRETLSYEAKLQQRLGDQPIDVLVLDPATEQLPIHREARRTGVAV</sequence>
<dbReference type="CDD" id="cd05403">
    <property type="entry name" value="NT_KNTase_like"/>
    <property type="match status" value="1"/>
</dbReference>
<organism evidence="2 3">
    <name type="scientific">Thiohalorhabdus methylotrophus</name>
    <dbReference type="NCBI Taxonomy" id="3242694"/>
    <lineage>
        <taxon>Bacteria</taxon>
        <taxon>Pseudomonadati</taxon>
        <taxon>Pseudomonadota</taxon>
        <taxon>Gammaproteobacteria</taxon>
        <taxon>Thiohalorhabdales</taxon>
        <taxon>Thiohalorhabdaceae</taxon>
        <taxon>Thiohalorhabdus</taxon>
    </lineage>
</organism>
<dbReference type="Pfam" id="PF01909">
    <property type="entry name" value="NTP_transf_2"/>
    <property type="match status" value="1"/>
</dbReference>
<name>A0ABV4U126_9GAMM</name>
<accession>A0ABV4U126</accession>
<dbReference type="RefSeq" id="WP_373657328.1">
    <property type="nucleotide sequence ID" value="NZ_JBGUAW010000016.1"/>
</dbReference>